<keyword evidence="4" id="KW-1185">Reference proteome</keyword>
<reference evidence="3 4" key="1">
    <citation type="submission" date="2020-06" db="EMBL/GenBank/DDBJ databases">
        <title>Actinokineospora xiongansis sp. nov., isolated from soil of Baiyangdian.</title>
        <authorList>
            <person name="Zhang X."/>
        </authorList>
    </citation>
    <scope>NUCLEOTIDE SEQUENCE [LARGE SCALE GENOMIC DNA]</scope>
    <source>
        <strain evidence="3 4">HBU206404</strain>
    </source>
</reference>
<dbReference type="InterPro" id="IPR039561">
    <property type="entry name" value="Peptidase_M15C"/>
</dbReference>
<feature type="region of interest" description="Disordered" evidence="1">
    <location>
        <begin position="36"/>
        <end position="77"/>
    </location>
</feature>
<gene>
    <name evidence="3" type="ORF">GPZ80_19350</name>
</gene>
<protein>
    <submittedName>
        <fullName evidence="3">M15 family metallopeptidase</fullName>
    </submittedName>
</protein>
<dbReference type="Gene3D" id="3.30.1380.10">
    <property type="match status" value="1"/>
</dbReference>
<comment type="caution">
    <text evidence="3">The sequence shown here is derived from an EMBL/GenBank/DDBJ whole genome shotgun (WGS) entry which is preliminary data.</text>
</comment>
<evidence type="ECO:0000313" key="4">
    <source>
        <dbReference type="Proteomes" id="UP000734823"/>
    </source>
</evidence>
<dbReference type="InterPro" id="IPR009045">
    <property type="entry name" value="Zn_M74/Hedgehog-like"/>
</dbReference>
<feature type="compositionally biased region" description="Low complexity" evidence="1">
    <location>
        <begin position="45"/>
        <end position="77"/>
    </location>
</feature>
<evidence type="ECO:0000256" key="1">
    <source>
        <dbReference type="SAM" id="MobiDB-lite"/>
    </source>
</evidence>
<organism evidence="3 4">
    <name type="scientific">Actinokineospora xionganensis</name>
    <dbReference type="NCBI Taxonomy" id="2684470"/>
    <lineage>
        <taxon>Bacteria</taxon>
        <taxon>Bacillati</taxon>
        <taxon>Actinomycetota</taxon>
        <taxon>Actinomycetes</taxon>
        <taxon>Pseudonocardiales</taxon>
        <taxon>Pseudonocardiaceae</taxon>
        <taxon>Actinokineospora</taxon>
    </lineage>
</organism>
<accession>A0ABR7L9F4</accession>
<evidence type="ECO:0000259" key="2">
    <source>
        <dbReference type="Pfam" id="PF13539"/>
    </source>
</evidence>
<proteinExistence type="predicted"/>
<dbReference type="EMBL" id="JABVED010000011">
    <property type="protein sequence ID" value="MBC6449323.1"/>
    <property type="molecule type" value="Genomic_DNA"/>
</dbReference>
<dbReference type="Pfam" id="PF13539">
    <property type="entry name" value="Peptidase_M15_4"/>
    <property type="match status" value="1"/>
</dbReference>
<feature type="domain" description="Peptidase M15C" evidence="2">
    <location>
        <begin position="226"/>
        <end position="303"/>
    </location>
</feature>
<dbReference type="Proteomes" id="UP000734823">
    <property type="component" value="Unassembled WGS sequence"/>
</dbReference>
<sequence>MGGSSCGHAGDVPHRIRVVLALTLVLIVGACVTPPEQDAARRSTEPVPTTGSPTPGTSTSAAPTESSAAPPPSTAAKPAWIVGATPLPLRPDGFGKVLPTPAVLENRSLPTADRLPPPSKGYTATVSTIPDDVLRRSTWRPDCPVSRNDLRYLTMSFWGFDGRAHTGEMIVNASVTQNVTKVFETLFANRFPLEEMRVTALAELDLHPTGDGNNTSAFVCRHAVSSTSWSAHAYGLAVDINPFCNPYIRGDLVLPELASSYVDRKNVRPGMIFAGDAVVRAFASIGWTWGGTWRSPVDIQHFSATGR</sequence>
<name>A0ABR7L9F4_9PSEU</name>
<evidence type="ECO:0000313" key="3">
    <source>
        <dbReference type="EMBL" id="MBC6449323.1"/>
    </source>
</evidence>
<dbReference type="SUPFAM" id="SSF55166">
    <property type="entry name" value="Hedgehog/DD-peptidase"/>
    <property type="match status" value="1"/>
</dbReference>